<accession>A0AAQ4DHU0</accession>
<dbReference type="InterPro" id="IPR050863">
    <property type="entry name" value="CenT-Element_Derived"/>
</dbReference>
<name>A0AAQ4DHU0_AMBAM</name>
<dbReference type="Proteomes" id="UP001321473">
    <property type="component" value="Unassembled WGS sequence"/>
</dbReference>
<dbReference type="PROSITE" id="PS51253">
    <property type="entry name" value="HTH_CENPB"/>
    <property type="match status" value="1"/>
</dbReference>
<comment type="subcellular location">
    <subcellularLocation>
        <location evidence="1">Nucleus</location>
    </subcellularLocation>
</comment>
<dbReference type="InterPro" id="IPR009057">
    <property type="entry name" value="Homeodomain-like_sf"/>
</dbReference>
<evidence type="ECO:0000256" key="1">
    <source>
        <dbReference type="ARBA" id="ARBA00004123"/>
    </source>
</evidence>
<dbReference type="SMART" id="SM00674">
    <property type="entry name" value="CENPB"/>
    <property type="match status" value="1"/>
</dbReference>
<dbReference type="SUPFAM" id="SSF46689">
    <property type="entry name" value="Homeodomain-like"/>
    <property type="match status" value="2"/>
</dbReference>
<evidence type="ECO:0000256" key="3">
    <source>
        <dbReference type="ARBA" id="ARBA00023242"/>
    </source>
</evidence>
<comment type="caution">
    <text evidence="5">The sequence shown here is derived from an EMBL/GenBank/DDBJ whole genome shotgun (WGS) entry which is preliminary data.</text>
</comment>
<feature type="domain" description="HTH CENPB-type" evidence="4">
    <location>
        <begin position="65"/>
        <end position="136"/>
    </location>
</feature>
<sequence>MCSRGKYCAKTVKEKVAILREVDERKASKVEIAKKHGMPPSTLSTYVRNRKAIEDAYEAEDFASNKKKAPISQVSGNCDRCGHVVKEMRSTDILLSGPIIMAKVADFALRMNVEDFVASEGWFHRFRDRHNLVFRVLSGEAKEVDAETCATWRSGALQQYLESYSAQDIFNADETALFYKLQPDRTVTFKRDSCAGGKRSKERITVLVAANMTGTEKVPLFVVG</sequence>
<evidence type="ECO:0000313" key="6">
    <source>
        <dbReference type="Proteomes" id="UP001321473"/>
    </source>
</evidence>
<organism evidence="5 6">
    <name type="scientific">Amblyomma americanum</name>
    <name type="common">Lone star tick</name>
    <dbReference type="NCBI Taxonomy" id="6943"/>
    <lineage>
        <taxon>Eukaryota</taxon>
        <taxon>Metazoa</taxon>
        <taxon>Ecdysozoa</taxon>
        <taxon>Arthropoda</taxon>
        <taxon>Chelicerata</taxon>
        <taxon>Arachnida</taxon>
        <taxon>Acari</taxon>
        <taxon>Parasitiformes</taxon>
        <taxon>Ixodida</taxon>
        <taxon>Ixodoidea</taxon>
        <taxon>Ixodidae</taxon>
        <taxon>Amblyomminae</taxon>
        <taxon>Amblyomma</taxon>
    </lineage>
</organism>
<dbReference type="PANTHER" id="PTHR19303:SF73">
    <property type="entry name" value="PROTEIN PDC2"/>
    <property type="match status" value="1"/>
</dbReference>
<gene>
    <name evidence="5" type="ORF">V5799_026703</name>
</gene>
<dbReference type="InterPro" id="IPR007889">
    <property type="entry name" value="HTH_Psq"/>
</dbReference>
<evidence type="ECO:0000313" key="5">
    <source>
        <dbReference type="EMBL" id="KAK8762030.1"/>
    </source>
</evidence>
<protein>
    <recommendedName>
        <fullName evidence="4">HTH CENPB-type domain-containing protein</fullName>
    </recommendedName>
</protein>
<dbReference type="EMBL" id="JARKHS020030552">
    <property type="protein sequence ID" value="KAK8762030.1"/>
    <property type="molecule type" value="Genomic_DNA"/>
</dbReference>
<dbReference type="Gene3D" id="1.10.10.60">
    <property type="entry name" value="Homeodomain-like"/>
    <property type="match status" value="2"/>
</dbReference>
<reference evidence="5 6" key="1">
    <citation type="journal article" date="2023" name="Arcadia Sci">
        <title>De novo assembly of a long-read Amblyomma americanum tick genome.</title>
        <authorList>
            <person name="Chou S."/>
            <person name="Poskanzer K.E."/>
            <person name="Rollins M."/>
            <person name="Thuy-Boun P.S."/>
        </authorList>
    </citation>
    <scope>NUCLEOTIDE SEQUENCE [LARGE SCALE GENOMIC DNA]</scope>
    <source>
        <strain evidence="5">F_SG_1</strain>
        <tissue evidence="5">Salivary glands</tissue>
    </source>
</reference>
<proteinExistence type="predicted"/>
<dbReference type="GO" id="GO:0005634">
    <property type="term" value="C:nucleus"/>
    <property type="evidence" value="ECO:0007669"/>
    <property type="project" value="UniProtKB-SubCell"/>
</dbReference>
<evidence type="ECO:0000259" key="4">
    <source>
        <dbReference type="PROSITE" id="PS51253"/>
    </source>
</evidence>
<keyword evidence="6" id="KW-1185">Reference proteome</keyword>
<dbReference type="PANTHER" id="PTHR19303">
    <property type="entry name" value="TRANSPOSON"/>
    <property type="match status" value="1"/>
</dbReference>
<dbReference type="Pfam" id="PF03221">
    <property type="entry name" value="HTH_Tnp_Tc5"/>
    <property type="match status" value="1"/>
</dbReference>
<dbReference type="InterPro" id="IPR006600">
    <property type="entry name" value="HTH_CenpB_DNA-bd_dom"/>
</dbReference>
<keyword evidence="2" id="KW-0238">DNA-binding</keyword>
<dbReference type="GO" id="GO:0003677">
    <property type="term" value="F:DNA binding"/>
    <property type="evidence" value="ECO:0007669"/>
    <property type="project" value="UniProtKB-KW"/>
</dbReference>
<dbReference type="Pfam" id="PF04218">
    <property type="entry name" value="CENP-B_N"/>
    <property type="match status" value="1"/>
</dbReference>
<keyword evidence="3" id="KW-0539">Nucleus</keyword>
<dbReference type="AlphaFoldDB" id="A0AAQ4DHU0"/>
<evidence type="ECO:0000256" key="2">
    <source>
        <dbReference type="ARBA" id="ARBA00023125"/>
    </source>
</evidence>